<organism evidence="7 8">
    <name type="scientific">Tagetes erecta</name>
    <name type="common">African marigold</name>
    <dbReference type="NCBI Taxonomy" id="13708"/>
    <lineage>
        <taxon>Eukaryota</taxon>
        <taxon>Viridiplantae</taxon>
        <taxon>Streptophyta</taxon>
        <taxon>Embryophyta</taxon>
        <taxon>Tracheophyta</taxon>
        <taxon>Spermatophyta</taxon>
        <taxon>Magnoliopsida</taxon>
        <taxon>eudicotyledons</taxon>
        <taxon>Gunneridae</taxon>
        <taxon>Pentapetalae</taxon>
        <taxon>asterids</taxon>
        <taxon>campanulids</taxon>
        <taxon>Asterales</taxon>
        <taxon>Asteraceae</taxon>
        <taxon>Asteroideae</taxon>
        <taxon>Heliantheae alliance</taxon>
        <taxon>Tageteae</taxon>
        <taxon>Tagetes</taxon>
    </lineage>
</organism>
<dbReference type="GO" id="GO:0034976">
    <property type="term" value="P:response to endoplasmic reticulum stress"/>
    <property type="evidence" value="ECO:0007669"/>
    <property type="project" value="TreeGrafter"/>
</dbReference>
<evidence type="ECO:0000256" key="2">
    <source>
        <dbReference type="ARBA" id="ARBA00022679"/>
    </source>
</evidence>
<dbReference type="Pfam" id="PF09743">
    <property type="entry name" value="E3_UFM1_ligase"/>
    <property type="match status" value="1"/>
</dbReference>
<keyword evidence="3" id="KW-0833">Ubl conjugation pathway</keyword>
<evidence type="ECO:0008006" key="9">
    <source>
        <dbReference type="Google" id="ProtNLM"/>
    </source>
</evidence>
<feature type="domain" description="E3 UFM1-protein ligase 1-like N-terminal" evidence="5">
    <location>
        <begin position="4"/>
        <end position="288"/>
    </location>
</feature>
<dbReference type="InterPro" id="IPR018611">
    <property type="entry name" value="Ufl1"/>
</dbReference>
<dbReference type="InterPro" id="IPR056579">
    <property type="entry name" value="Ufl1_N"/>
</dbReference>
<proteinExistence type="inferred from homology"/>
<sequence length="701" mass="77486">MDEELLELQRQFESAQQAKSSIRLSERNVVELVQKLQHLHIIDFDLLHTVSGKEYITPDHLRLEIVSEIKKLGRVSLIDLADTVGVDLYHVEKQAQVVVANDSSLMLINGEVISDWYWNSVCEEINDRLQECSQIALAEIAAQYQVGSELLVTVLEPRLGSLIKGRLEGGQLYTPAYVARVNAMVRGAARGITVPMNLSALWGSLQLLLQEMDSASGVAVEGSFFQSMFNGLVKEGQVLGSVRAGVHWTPSVFAIAQRECVDSFFSQNSAVSYEAMHKLGITQPTQFLQSRYPEGIPLVTLFVHPSTVDMLDAAVEDAIERGSWIDSLSVLPASFVAQDAQKMLSLCPSIQAALKVNKALILGDSYVFSTSFVKDLYERMEKDLDIINFSTLSDEFHVAKVAKSAQETSSTPDFNDTVSESGSTKQTADKGSKKKKGKSNTNAKTFDNSSDNHDPVPTKSKKNPRKSKGASSSQGPDPKSTKIKEESPAIFSEEELCQRLTELVPDFEEQGVDSETVLVPLASHLRPMLLNAWNDRRKAAFTDNTQKIKRVLDSLQKKLDESSLSIQLYEKGLDLFDDNPTTSVLLHRHLLKTTAAPMVDMLLSNLDMLNKLKNGVDVQDLDNTESVSLSSGDRIALAKKFEGPLSVKGYAVVEALEGKSVEAYMTALRAFADECGLTVKKLDKKLERTLLHSYRKILQIP</sequence>
<keyword evidence="8" id="KW-1185">Reference proteome</keyword>
<dbReference type="GO" id="GO:0005789">
    <property type="term" value="C:endoplasmic reticulum membrane"/>
    <property type="evidence" value="ECO:0007669"/>
    <property type="project" value="TreeGrafter"/>
</dbReference>
<feature type="compositionally biased region" description="Polar residues" evidence="4">
    <location>
        <begin position="405"/>
        <end position="423"/>
    </location>
</feature>
<evidence type="ECO:0000256" key="4">
    <source>
        <dbReference type="SAM" id="MobiDB-lite"/>
    </source>
</evidence>
<evidence type="ECO:0000313" key="7">
    <source>
        <dbReference type="EMBL" id="KAK1412799.1"/>
    </source>
</evidence>
<dbReference type="PANTHER" id="PTHR31057:SF0">
    <property type="entry name" value="E3 UFM1-PROTEIN LIGASE 1"/>
    <property type="match status" value="1"/>
</dbReference>
<feature type="compositionally biased region" description="Basic residues" evidence="4">
    <location>
        <begin position="459"/>
        <end position="468"/>
    </location>
</feature>
<evidence type="ECO:0000256" key="3">
    <source>
        <dbReference type="ARBA" id="ARBA00022786"/>
    </source>
</evidence>
<dbReference type="GO" id="GO:1990592">
    <property type="term" value="P:protein K69-linked ufmylation"/>
    <property type="evidence" value="ECO:0007669"/>
    <property type="project" value="TreeGrafter"/>
</dbReference>
<accession>A0AAD8JZI2</accession>
<dbReference type="GO" id="GO:0061666">
    <property type="term" value="F:UFM1 ligase activity"/>
    <property type="evidence" value="ECO:0007669"/>
    <property type="project" value="InterPro"/>
</dbReference>
<evidence type="ECO:0000313" key="8">
    <source>
        <dbReference type="Proteomes" id="UP001229421"/>
    </source>
</evidence>
<evidence type="ECO:0000259" key="6">
    <source>
        <dbReference type="Pfam" id="PF23659"/>
    </source>
</evidence>
<dbReference type="Proteomes" id="UP001229421">
    <property type="component" value="Unassembled WGS sequence"/>
</dbReference>
<dbReference type="Pfam" id="PF25870">
    <property type="entry name" value="WHD_UFL1_5th"/>
    <property type="match status" value="1"/>
</dbReference>
<dbReference type="PANTHER" id="PTHR31057">
    <property type="entry name" value="E3 UFM1-PROTEIN LIGASE 1"/>
    <property type="match status" value="1"/>
</dbReference>
<dbReference type="InterPro" id="IPR056580">
    <property type="entry name" value="Ufl1_dom"/>
</dbReference>
<keyword evidence="2" id="KW-0808">Transferase</keyword>
<feature type="domain" description="E3 UFM1-protein ligase 1-like" evidence="6">
    <location>
        <begin position="552"/>
        <end position="682"/>
    </location>
</feature>
<dbReference type="GO" id="GO:0032434">
    <property type="term" value="P:regulation of proteasomal ubiquitin-dependent protein catabolic process"/>
    <property type="evidence" value="ECO:0007669"/>
    <property type="project" value="TreeGrafter"/>
</dbReference>
<evidence type="ECO:0000256" key="1">
    <source>
        <dbReference type="ARBA" id="ARBA00010789"/>
    </source>
</evidence>
<comment type="caution">
    <text evidence="7">The sequence shown here is derived from an EMBL/GenBank/DDBJ whole genome shotgun (WGS) entry which is preliminary data.</text>
</comment>
<evidence type="ECO:0000259" key="5">
    <source>
        <dbReference type="Pfam" id="PF09743"/>
    </source>
</evidence>
<feature type="region of interest" description="Disordered" evidence="4">
    <location>
        <begin position="403"/>
        <end position="488"/>
    </location>
</feature>
<dbReference type="EMBL" id="JAUHHV010000009">
    <property type="protein sequence ID" value="KAK1412799.1"/>
    <property type="molecule type" value="Genomic_DNA"/>
</dbReference>
<name>A0AAD8JZI2_TARER</name>
<dbReference type="AlphaFoldDB" id="A0AAD8JZI2"/>
<reference evidence="7" key="1">
    <citation type="journal article" date="2023" name="bioRxiv">
        <title>Improved chromosome-level genome assembly for marigold (Tagetes erecta).</title>
        <authorList>
            <person name="Jiang F."/>
            <person name="Yuan L."/>
            <person name="Wang S."/>
            <person name="Wang H."/>
            <person name="Xu D."/>
            <person name="Wang A."/>
            <person name="Fan W."/>
        </authorList>
    </citation>
    <scope>NUCLEOTIDE SEQUENCE</scope>
    <source>
        <strain evidence="7">WSJ</strain>
        <tissue evidence="7">Leaf</tissue>
    </source>
</reference>
<protein>
    <recommendedName>
        <fullName evidence="9">E3 UFM1-protein ligase 1 homolog</fullName>
    </recommendedName>
</protein>
<dbReference type="Pfam" id="PF23659">
    <property type="entry name" value="UFL1"/>
    <property type="match status" value="1"/>
</dbReference>
<gene>
    <name evidence="7" type="ORF">QVD17_34312</name>
</gene>
<comment type="similarity">
    <text evidence="1">Belongs to the UFL1 family.</text>
</comment>